<evidence type="ECO:0000259" key="1">
    <source>
        <dbReference type="PROSITE" id="PS50943"/>
    </source>
</evidence>
<name>A0ABY3P6A5_9ENTR</name>
<dbReference type="EMBL" id="VTFR01000002">
    <property type="protein sequence ID" value="TYT34969.1"/>
    <property type="molecule type" value="Genomic_DNA"/>
</dbReference>
<dbReference type="SMART" id="SM00530">
    <property type="entry name" value="HTH_XRE"/>
    <property type="match status" value="1"/>
</dbReference>
<evidence type="ECO:0000313" key="2">
    <source>
        <dbReference type="EMBL" id="TYT34969.1"/>
    </source>
</evidence>
<dbReference type="Pfam" id="PF07022">
    <property type="entry name" value="Phage_CI_repr"/>
    <property type="match status" value="1"/>
</dbReference>
<dbReference type="InterPro" id="IPR010982">
    <property type="entry name" value="Lambda_DNA-bd_dom_sf"/>
</dbReference>
<sequence>MDMRKKQYETPLAERLDTISQQYHLSGADLARIAEVGRSSVNAWRKRGTISKEAAMKIAAATNVSLTWLLTGEEDGASTQLDDEELALVETFRALPPIERRNMLAAFQMRLQQLKEFYANYVDPSTRQK</sequence>
<gene>
    <name evidence="2" type="ORF">FZO59_04865</name>
</gene>
<dbReference type="InterPro" id="IPR010744">
    <property type="entry name" value="Phage_CI_N"/>
</dbReference>
<reference evidence="2 3" key="1">
    <citation type="submission" date="2019-08" db="EMBL/GenBank/DDBJ databases">
        <title>The draft genome of Lelliottia nimipressuralis strain CICC 24156.</title>
        <authorList>
            <person name="Wu W."/>
            <person name="Feng Y."/>
            <person name="Zong Z."/>
        </authorList>
    </citation>
    <scope>NUCLEOTIDE SEQUENCE [LARGE SCALE GENOMIC DNA]</scope>
    <source>
        <strain evidence="2 3">CICC 24156</strain>
    </source>
</reference>
<dbReference type="PROSITE" id="PS50943">
    <property type="entry name" value="HTH_CROC1"/>
    <property type="match status" value="1"/>
</dbReference>
<accession>A0ABY3P6A5</accession>
<dbReference type="Gene3D" id="1.10.260.40">
    <property type="entry name" value="lambda repressor-like DNA-binding domains"/>
    <property type="match status" value="1"/>
</dbReference>
<dbReference type="SUPFAM" id="SSF47413">
    <property type="entry name" value="lambda repressor-like DNA-binding domains"/>
    <property type="match status" value="1"/>
</dbReference>
<dbReference type="RefSeq" id="WP_129036255.1">
    <property type="nucleotide sequence ID" value="NZ_SDDX01000028.1"/>
</dbReference>
<proteinExistence type="predicted"/>
<organism evidence="2 3">
    <name type="scientific">Lelliottia nimipressuralis</name>
    <dbReference type="NCBI Taxonomy" id="69220"/>
    <lineage>
        <taxon>Bacteria</taxon>
        <taxon>Pseudomonadati</taxon>
        <taxon>Pseudomonadota</taxon>
        <taxon>Gammaproteobacteria</taxon>
        <taxon>Enterobacterales</taxon>
        <taxon>Enterobacteriaceae</taxon>
        <taxon>Lelliottia</taxon>
    </lineage>
</organism>
<dbReference type="Proteomes" id="UP000323910">
    <property type="component" value="Unassembled WGS sequence"/>
</dbReference>
<keyword evidence="3" id="KW-1185">Reference proteome</keyword>
<feature type="domain" description="HTH cro/C1-type" evidence="1">
    <location>
        <begin position="28"/>
        <end position="69"/>
    </location>
</feature>
<comment type="caution">
    <text evidence="2">The sequence shown here is derived from an EMBL/GenBank/DDBJ whole genome shotgun (WGS) entry which is preliminary data.</text>
</comment>
<dbReference type="InterPro" id="IPR001387">
    <property type="entry name" value="Cro/C1-type_HTH"/>
</dbReference>
<protein>
    <submittedName>
        <fullName evidence="2">Helix-turn-helix domain-containing protein</fullName>
    </submittedName>
</protein>
<dbReference type="CDD" id="cd00093">
    <property type="entry name" value="HTH_XRE"/>
    <property type="match status" value="1"/>
</dbReference>
<evidence type="ECO:0000313" key="3">
    <source>
        <dbReference type="Proteomes" id="UP000323910"/>
    </source>
</evidence>